<feature type="region of interest" description="Disordered" evidence="1">
    <location>
        <begin position="52"/>
        <end position="124"/>
    </location>
</feature>
<feature type="transmembrane region" description="Helical" evidence="2">
    <location>
        <begin position="225"/>
        <end position="249"/>
    </location>
</feature>
<reference evidence="3 4" key="1">
    <citation type="submission" date="2015-01" db="EMBL/GenBank/DDBJ databases">
        <title>The Genome Sequence of Capronia semiimmersa CBS27337.</title>
        <authorList>
            <consortium name="The Broad Institute Genomics Platform"/>
            <person name="Cuomo C."/>
            <person name="de Hoog S."/>
            <person name="Gorbushina A."/>
            <person name="Stielow B."/>
            <person name="Teixiera M."/>
            <person name="Abouelleil A."/>
            <person name="Chapman S.B."/>
            <person name="Priest M."/>
            <person name="Young S.K."/>
            <person name="Wortman J."/>
            <person name="Nusbaum C."/>
            <person name="Birren B."/>
        </authorList>
    </citation>
    <scope>NUCLEOTIDE SEQUENCE [LARGE SCALE GENOMIC DNA]</scope>
    <source>
        <strain evidence="3 4">CBS 27337</strain>
    </source>
</reference>
<protein>
    <submittedName>
        <fullName evidence="3">Uncharacterized protein</fullName>
    </submittedName>
</protein>
<feature type="transmembrane region" description="Helical" evidence="2">
    <location>
        <begin position="18"/>
        <end position="37"/>
    </location>
</feature>
<dbReference type="HOGENOM" id="CLU_1315264_0_0_1"/>
<evidence type="ECO:0000313" key="4">
    <source>
        <dbReference type="Proteomes" id="UP000054266"/>
    </source>
</evidence>
<keyword evidence="2" id="KW-0812">Transmembrane</keyword>
<sequence length="252" mass="27293">MQEHTTTTSHELDKPANGLLWIAVIYPLFVTVLSITCQSKMSSIIQSIPITERASSVVRQDQTPAGGKAAPLVDKDGNSDIPPKEDGDVVEPAPLFEATQTPPKASNPNERHSVSNPEASLQSHPINEAEGRVSSIGVHKSQFVQASILHTLVVLMTHRLGILATRSVQEAQHSGEKIIALIAMFVVTFLALLSGGKVELGRALSAQGYRHANGGRPPVDRSDPFAVFIVLCFYSYLIPWVRLLIALFWTGS</sequence>
<keyword evidence="4" id="KW-1185">Reference proteome</keyword>
<keyword evidence="2" id="KW-1133">Transmembrane helix</keyword>
<feature type="compositionally biased region" description="Polar residues" evidence="1">
    <location>
        <begin position="98"/>
        <end position="124"/>
    </location>
</feature>
<evidence type="ECO:0000256" key="2">
    <source>
        <dbReference type="SAM" id="Phobius"/>
    </source>
</evidence>
<feature type="transmembrane region" description="Helical" evidence="2">
    <location>
        <begin position="178"/>
        <end position="196"/>
    </location>
</feature>
<name>A0A0D2DRC9_9EURO</name>
<gene>
    <name evidence="3" type="ORF">PV04_09672</name>
</gene>
<feature type="compositionally biased region" description="Polar residues" evidence="1">
    <location>
        <begin position="52"/>
        <end position="63"/>
    </location>
</feature>
<evidence type="ECO:0000313" key="3">
    <source>
        <dbReference type="EMBL" id="KIW64762.1"/>
    </source>
</evidence>
<feature type="compositionally biased region" description="Basic and acidic residues" evidence="1">
    <location>
        <begin position="73"/>
        <end position="87"/>
    </location>
</feature>
<accession>A0A0D2DRC9</accession>
<dbReference type="AlphaFoldDB" id="A0A0D2DRC9"/>
<proteinExistence type="predicted"/>
<dbReference type="Proteomes" id="UP000054266">
    <property type="component" value="Unassembled WGS sequence"/>
</dbReference>
<evidence type="ECO:0000256" key="1">
    <source>
        <dbReference type="SAM" id="MobiDB-lite"/>
    </source>
</evidence>
<dbReference type="EMBL" id="KN846961">
    <property type="protein sequence ID" value="KIW64762.1"/>
    <property type="molecule type" value="Genomic_DNA"/>
</dbReference>
<organism evidence="3 4">
    <name type="scientific">Phialophora macrospora</name>
    <dbReference type="NCBI Taxonomy" id="1851006"/>
    <lineage>
        <taxon>Eukaryota</taxon>
        <taxon>Fungi</taxon>
        <taxon>Dikarya</taxon>
        <taxon>Ascomycota</taxon>
        <taxon>Pezizomycotina</taxon>
        <taxon>Eurotiomycetes</taxon>
        <taxon>Chaetothyriomycetidae</taxon>
        <taxon>Chaetothyriales</taxon>
        <taxon>Herpotrichiellaceae</taxon>
        <taxon>Phialophora</taxon>
    </lineage>
</organism>
<keyword evidence="2" id="KW-0472">Membrane</keyword>